<name>A0ABY1PW89_9BACT</name>
<evidence type="ECO:0008006" key="4">
    <source>
        <dbReference type="Google" id="ProtNLM"/>
    </source>
</evidence>
<accession>A0ABY1PW89</accession>
<dbReference type="PANTHER" id="PTHR43737:SF1">
    <property type="entry name" value="DUF1501 DOMAIN-CONTAINING PROTEIN"/>
    <property type="match status" value="1"/>
</dbReference>
<gene>
    <name evidence="2" type="ORF">SAMN06265222_103213</name>
</gene>
<comment type="caution">
    <text evidence="2">The sequence shown here is derived from an EMBL/GenBank/DDBJ whole genome shotgun (WGS) entry which is preliminary data.</text>
</comment>
<dbReference type="InterPro" id="IPR017850">
    <property type="entry name" value="Alkaline_phosphatase_core_sf"/>
</dbReference>
<evidence type="ECO:0000313" key="2">
    <source>
        <dbReference type="EMBL" id="SMP51054.1"/>
    </source>
</evidence>
<proteinExistence type="predicted"/>
<organism evidence="2 3">
    <name type="scientific">Neorhodopirellula lusitana</name>
    <dbReference type="NCBI Taxonomy" id="445327"/>
    <lineage>
        <taxon>Bacteria</taxon>
        <taxon>Pseudomonadati</taxon>
        <taxon>Planctomycetota</taxon>
        <taxon>Planctomycetia</taxon>
        <taxon>Pirellulales</taxon>
        <taxon>Pirellulaceae</taxon>
        <taxon>Neorhodopirellula</taxon>
    </lineage>
</organism>
<dbReference type="RefSeq" id="WP_283432008.1">
    <property type="nucleotide sequence ID" value="NZ_FXUG01000003.1"/>
</dbReference>
<dbReference type="PANTHER" id="PTHR43737">
    <property type="entry name" value="BLL7424 PROTEIN"/>
    <property type="match status" value="1"/>
</dbReference>
<dbReference type="Pfam" id="PF07394">
    <property type="entry name" value="DUF1501"/>
    <property type="match status" value="1"/>
</dbReference>
<dbReference type="EMBL" id="FXUG01000003">
    <property type="protein sequence ID" value="SMP51054.1"/>
    <property type="molecule type" value="Genomic_DNA"/>
</dbReference>
<sequence length="486" mass="53273">MKRRDFVNTCGLGAIVSASMMNEAFSASPSGARKSTASSTVDSPQTQSPRWTNGSARAKRVIYLFMAGGPSQIDLFDPKPVTLGMFDKDLPSSIRNGQRVTNMTAGQSRFPIAPSIFRFSKHGQSGAEVSELLPHLSSVVDEIAFVKSVHTDAINHDPAKTILCTGSQLPGMASIGAWVSYGIGGLNENLPNYIVLNCAKWSGKVNVQGLYSRLWGSGSLPAKHQGITFQPTGTPVLFLDNPPGVNRSVRRRMLDLTRDLNQHHLQAIGDPQIATTIAQQEMAYRMQDSVPELTDLSQEPDHVRALYGPEVDEPGTFAHNCLLARRMVEKDVRFVQIFHRGWDHHGNLPSNLRGQCGDIDEACKGLILDLKQRGLLDETLIVWGGEFGRTIFCQGKLTQNNYGRDHHPRCTTMWMAGGGIKGGVSYGKTDDFSYNVTENPVHVRDINATILHQLGIDHNLLSFPSNGLETRLTGVEEAFVVKDILA</sequence>
<feature type="region of interest" description="Disordered" evidence="1">
    <location>
        <begin position="27"/>
        <end position="53"/>
    </location>
</feature>
<protein>
    <recommendedName>
        <fullName evidence="4">Sulfatase</fullName>
    </recommendedName>
</protein>
<dbReference type="Gene3D" id="3.40.720.10">
    <property type="entry name" value="Alkaline Phosphatase, subunit A"/>
    <property type="match status" value="1"/>
</dbReference>
<keyword evidence="3" id="KW-1185">Reference proteome</keyword>
<evidence type="ECO:0000256" key="1">
    <source>
        <dbReference type="SAM" id="MobiDB-lite"/>
    </source>
</evidence>
<reference evidence="2 3" key="1">
    <citation type="submission" date="2017-05" db="EMBL/GenBank/DDBJ databases">
        <authorList>
            <person name="Varghese N."/>
            <person name="Submissions S."/>
        </authorList>
    </citation>
    <scope>NUCLEOTIDE SEQUENCE [LARGE SCALE GENOMIC DNA]</scope>
    <source>
        <strain evidence="2 3">DSM 25457</strain>
    </source>
</reference>
<dbReference type="InterPro" id="IPR010869">
    <property type="entry name" value="DUF1501"/>
</dbReference>
<dbReference type="Proteomes" id="UP001158067">
    <property type="component" value="Unassembled WGS sequence"/>
</dbReference>
<evidence type="ECO:0000313" key="3">
    <source>
        <dbReference type="Proteomes" id="UP001158067"/>
    </source>
</evidence>
<dbReference type="SUPFAM" id="SSF53649">
    <property type="entry name" value="Alkaline phosphatase-like"/>
    <property type="match status" value="1"/>
</dbReference>